<evidence type="ECO:0000256" key="7">
    <source>
        <dbReference type="ARBA" id="ARBA00022927"/>
    </source>
</evidence>
<keyword evidence="4" id="KW-0813">Transport</keyword>
<evidence type="ECO:0000256" key="3">
    <source>
        <dbReference type="ARBA" id="ARBA00014962"/>
    </source>
</evidence>
<evidence type="ECO:0000256" key="11">
    <source>
        <dbReference type="SAM" id="Phobius"/>
    </source>
</evidence>
<dbReference type="EMBL" id="JACBAZ010000001">
    <property type="protein sequence ID" value="NWK54392.1"/>
    <property type="molecule type" value="Genomic_DNA"/>
</dbReference>
<comment type="subcellular location">
    <subcellularLocation>
        <location evidence="1">Cell membrane</location>
        <topology evidence="1">Single-pass membrane protein</topology>
    </subcellularLocation>
</comment>
<dbReference type="NCBIfam" id="TIGR00739">
    <property type="entry name" value="yajC"/>
    <property type="match status" value="1"/>
</dbReference>
<evidence type="ECO:0000256" key="10">
    <source>
        <dbReference type="ARBA" id="ARBA00023136"/>
    </source>
</evidence>
<dbReference type="PRINTS" id="PR01853">
    <property type="entry name" value="YAJCTRNLCASE"/>
</dbReference>
<comment type="similarity">
    <text evidence="2">Belongs to the YajC family.</text>
</comment>
<evidence type="ECO:0000256" key="1">
    <source>
        <dbReference type="ARBA" id="ARBA00004162"/>
    </source>
</evidence>
<keyword evidence="10 11" id="KW-0472">Membrane</keyword>
<dbReference type="Proteomes" id="UP000557872">
    <property type="component" value="Unassembled WGS sequence"/>
</dbReference>
<keyword evidence="13" id="KW-1185">Reference proteome</keyword>
<dbReference type="AlphaFoldDB" id="A0A851GBU0"/>
<dbReference type="Pfam" id="PF02699">
    <property type="entry name" value="YajC"/>
    <property type="match status" value="1"/>
</dbReference>
<reference evidence="12 13" key="1">
    <citation type="submission" date="2020-07" db="EMBL/GenBank/DDBJ databases">
        <title>Roseicoccus Jingziensis gen. nov., sp. nov., isolated from coastal seawater.</title>
        <authorList>
            <person name="Feng X."/>
        </authorList>
    </citation>
    <scope>NUCLEOTIDE SEQUENCE [LARGE SCALE GENOMIC DNA]</scope>
    <source>
        <strain evidence="12 13">N1E253</strain>
    </source>
</reference>
<evidence type="ECO:0000256" key="8">
    <source>
        <dbReference type="ARBA" id="ARBA00022989"/>
    </source>
</evidence>
<accession>A0A851GBU0</accession>
<feature type="transmembrane region" description="Helical" evidence="11">
    <location>
        <begin position="15"/>
        <end position="33"/>
    </location>
</feature>
<evidence type="ECO:0000313" key="12">
    <source>
        <dbReference type="EMBL" id="NWK54392.1"/>
    </source>
</evidence>
<evidence type="ECO:0000256" key="4">
    <source>
        <dbReference type="ARBA" id="ARBA00022448"/>
    </source>
</evidence>
<evidence type="ECO:0000256" key="5">
    <source>
        <dbReference type="ARBA" id="ARBA00022475"/>
    </source>
</evidence>
<proteinExistence type="inferred from homology"/>
<sequence length="103" mass="11490">MNSTIQLLAETTSNYQPIIMMVLMFVIFWVVLIRPQQKQRKELAAKQAAIKKGDKVITIGGMHASVNAVNERTISLRLAEGIFVKYDKTAIATVNPEKGKDSK</sequence>
<keyword evidence="8 11" id="KW-1133">Transmembrane helix</keyword>
<dbReference type="SMART" id="SM01323">
    <property type="entry name" value="YajC"/>
    <property type="match status" value="1"/>
</dbReference>
<dbReference type="InterPro" id="IPR003849">
    <property type="entry name" value="Preprotein_translocase_YajC"/>
</dbReference>
<evidence type="ECO:0000256" key="6">
    <source>
        <dbReference type="ARBA" id="ARBA00022692"/>
    </source>
</evidence>
<dbReference type="GO" id="GO:0015031">
    <property type="term" value="P:protein transport"/>
    <property type="evidence" value="ECO:0007669"/>
    <property type="project" value="UniProtKB-KW"/>
</dbReference>
<dbReference type="GO" id="GO:0005886">
    <property type="term" value="C:plasma membrane"/>
    <property type="evidence" value="ECO:0007669"/>
    <property type="project" value="UniProtKB-SubCell"/>
</dbReference>
<dbReference type="RefSeq" id="WP_178930926.1">
    <property type="nucleotide sequence ID" value="NZ_JACBAZ010000001.1"/>
</dbReference>
<dbReference type="PANTHER" id="PTHR33909">
    <property type="entry name" value="SEC TRANSLOCON ACCESSORY COMPLEX SUBUNIT YAJC"/>
    <property type="match status" value="1"/>
</dbReference>
<dbReference type="PANTHER" id="PTHR33909:SF1">
    <property type="entry name" value="SEC TRANSLOCON ACCESSORY COMPLEX SUBUNIT YAJC"/>
    <property type="match status" value="1"/>
</dbReference>
<comment type="caution">
    <text evidence="12">The sequence shown here is derived from an EMBL/GenBank/DDBJ whole genome shotgun (WGS) entry which is preliminary data.</text>
</comment>
<protein>
    <recommendedName>
        <fullName evidence="3">Sec translocon accessory complex subunit YajC</fullName>
    </recommendedName>
</protein>
<keyword evidence="6 11" id="KW-0812">Transmembrane</keyword>
<gene>
    <name evidence="12" type="primary">yajC</name>
    <name evidence="12" type="ORF">HW115_02130</name>
</gene>
<name>A0A851GBU0_9BACT</name>
<organism evidence="12 13">
    <name type="scientific">Oceaniferula marina</name>
    <dbReference type="NCBI Taxonomy" id="2748318"/>
    <lineage>
        <taxon>Bacteria</taxon>
        <taxon>Pseudomonadati</taxon>
        <taxon>Verrucomicrobiota</taxon>
        <taxon>Verrucomicrobiia</taxon>
        <taxon>Verrucomicrobiales</taxon>
        <taxon>Verrucomicrobiaceae</taxon>
        <taxon>Oceaniferula</taxon>
    </lineage>
</organism>
<keyword evidence="9" id="KW-0811">Translocation</keyword>
<evidence type="ECO:0000313" key="13">
    <source>
        <dbReference type="Proteomes" id="UP000557872"/>
    </source>
</evidence>
<evidence type="ECO:0000256" key="2">
    <source>
        <dbReference type="ARBA" id="ARBA00006742"/>
    </source>
</evidence>
<keyword evidence="5" id="KW-1003">Cell membrane</keyword>
<evidence type="ECO:0000256" key="9">
    <source>
        <dbReference type="ARBA" id="ARBA00023010"/>
    </source>
</evidence>
<keyword evidence="7" id="KW-0653">Protein transport</keyword>